<proteinExistence type="predicted"/>
<reference evidence="1" key="1">
    <citation type="submission" date="2021-02" db="EMBL/GenBank/DDBJ databases">
        <authorList>
            <person name="Nowell W R."/>
        </authorList>
    </citation>
    <scope>NUCLEOTIDE SEQUENCE</scope>
</reference>
<evidence type="ECO:0000313" key="1">
    <source>
        <dbReference type="EMBL" id="CAF4257270.1"/>
    </source>
</evidence>
<evidence type="ECO:0000313" key="2">
    <source>
        <dbReference type="Proteomes" id="UP000663844"/>
    </source>
</evidence>
<protein>
    <submittedName>
        <fullName evidence="1">Uncharacterized protein</fullName>
    </submittedName>
</protein>
<dbReference type="SUPFAM" id="SSF56399">
    <property type="entry name" value="ADP-ribosylation"/>
    <property type="match status" value="1"/>
</dbReference>
<sequence length="129" mass="14851">YRGQRMKITELARLQENVHKLISMNNFLSTTNNVTAAIFFAGDGCLNDSDEQISVVYQIAIDTSVPHSIPFAKIQYESIFEDEDEVLFSMASVFRIDNVEEYDTLWIVELTLINEEDETWNILTAHLNK</sequence>
<name>A0A820F162_9BILA</name>
<gene>
    <name evidence="1" type="ORF">OXD698_LOCUS43773</name>
</gene>
<dbReference type="Proteomes" id="UP000663844">
    <property type="component" value="Unassembled WGS sequence"/>
</dbReference>
<organism evidence="1 2">
    <name type="scientific">Adineta steineri</name>
    <dbReference type="NCBI Taxonomy" id="433720"/>
    <lineage>
        <taxon>Eukaryota</taxon>
        <taxon>Metazoa</taxon>
        <taxon>Spiralia</taxon>
        <taxon>Gnathifera</taxon>
        <taxon>Rotifera</taxon>
        <taxon>Eurotatoria</taxon>
        <taxon>Bdelloidea</taxon>
        <taxon>Adinetida</taxon>
        <taxon>Adinetidae</taxon>
        <taxon>Adineta</taxon>
    </lineage>
</organism>
<dbReference type="AlphaFoldDB" id="A0A820F162"/>
<dbReference type="PROSITE" id="PS51996">
    <property type="entry name" value="TR_MART"/>
    <property type="match status" value="1"/>
</dbReference>
<accession>A0A820F162</accession>
<dbReference type="Gene3D" id="3.90.176.10">
    <property type="entry name" value="Toxin ADP-ribosyltransferase, Chain A, domain 1"/>
    <property type="match status" value="1"/>
</dbReference>
<dbReference type="EMBL" id="CAJOAZ010012767">
    <property type="protein sequence ID" value="CAF4257270.1"/>
    <property type="molecule type" value="Genomic_DNA"/>
</dbReference>
<comment type="caution">
    <text evidence="1">The sequence shown here is derived from an EMBL/GenBank/DDBJ whole genome shotgun (WGS) entry which is preliminary data.</text>
</comment>
<feature type="non-terminal residue" evidence="1">
    <location>
        <position position="1"/>
    </location>
</feature>